<feature type="binding site" description="axial binding residue" evidence="9">
    <location>
        <position position="182"/>
    </location>
    <ligand>
        <name>heme c</name>
        <dbReference type="ChEBI" id="CHEBI:61717"/>
        <label>2</label>
    </ligand>
    <ligandPart>
        <name>Fe</name>
        <dbReference type="ChEBI" id="CHEBI:18248"/>
    </ligandPart>
</feature>
<dbReference type="Proteomes" id="UP000501534">
    <property type="component" value="Chromosome"/>
</dbReference>
<feature type="signal peptide" evidence="10">
    <location>
        <begin position="1"/>
        <end position="20"/>
    </location>
</feature>
<dbReference type="GO" id="GO:0009055">
    <property type="term" value="F:electron transfer activity"/>
    <property type="evidence" value="ECO:0007669"/>
    <property type="project" value="InterPro"/>
</dbReference>
<evidence type="ECO:0000256" key="7">
    <source>
        <dbReference type="ARBA" id="ARBA00023004"/>
    </source>
</evidence>
<evidence type="ECO:0000256" key="3">
    <source>
        <dbReference type="ARBA" id="ARBA00022617"/>
    </source>
</evidence>
<sequence length="205" mass="20993">MRSFSGFALMALVYAGATVAADSAPAAAKPDLARGKQIASSVCVACHGADGVGTAPNPNLAGQDAYYIQRQLTAFKSGARPSPIMQGMAAGLSPEDMLAVGAYYSSQKPAQTAARDKALADRGQKIWRAGVKATAVPACAGCHGAAGRGMSAQFPAIAGQSPELLLGWLKAFASGERPSEIMRVVASKMNEADMKAVAEYASGLR</sequence>
<keyword evidence="7 9" id="KW-0408">Iron</keyword>
<keyword evidence="2" id="KW-0813">Transport</keyword>
<evidence type="ECO:0000313" key="12">
    <source>
        <dbReference type="EMBL" id="QJR08999.1"/>
    </source>
</evidence>
<reference evidence="12 13" key="1">
    <citation type="submission" date="2020-04" db="EMBL/GenBank/DDBJ databases">
        <title>Usitatibacter rugosus gen. nov., sp. nov. and Usitatibacter palustris sp. nov., novel members of Usitatibacteraceae fam. nov. within the order Nitrosomonadales isolated from soil.</title>
        <authorList>
            <person name="Huber K.J."/>
            <person name="Neumann-Schaal M."/>
            <person name="Geppert A."/>
            <person name="Luckner M."/>
            <person name="Wanner G."/>
            <person name="Overmann J."/>
        </authorList>
    </citation>
    <scope>NUCLEOTIDE SEQUENCE [LARGE SCALE GENOMIC DNA]</scope>
    <source>
        <strain evidence="12 13">0125_3</strain>
    </source>
</reference>
<feature type="binding site" description="axial binding residue" evidence="9">
    <location>
        <position position="85"/>
    </location>
    <ligand>
        <name>heme c</name>
        <dbReference type="ChEBI" id="CHEBI:61717"/>
        <label>1</label>
    </ligand>
    <ligandPart>
        <name>Fe</name>
        <dbReference type="ChEBI" id="CHEBI:18248"/>
    </ligandPart>
</feature>
<feature type="binding site" description="covalent" evidence="8">
    <location>
        <position position="142"/>
    </location>
    <ligand>
        <name>heme c</name>
        <dbReference type="ChEBI" id="CHEBI:61717"/>
        <label>2</label>
    </ligand>
</feature>
<feature type="binding site" description="covalent" evidence="8">
    <location>
        <position position="43"/>
    </location>
    <ligand>
        <name>heme c</name>
        <dbReference type="ChEBI" id="CHEBI:61717"/>
        <label>1</label>
    </ligand>
</feature>
<keyword evidence="6" id="KW-0249">Electron transport</keyword>
<dbReference type="Pfam" id="PF00034">
    <property type="entry name" value="Cytochrom_C"/>
    <property type="match status" value="2"/>
</dbReference>
<feature type="domain" description="Cytochrome c" evidence="11">
    <location>
        <begin position="30"/>
        <end position="108"/>
    </location>
</feature>
<evidence type="ECO:0000256" key="5">
    <source>
        <dbReference type="ARBA" id="ARBA00022764"/>
    </source>
</evidence>
<keyword evidence="4 9" id="KW-0479">Metal-binding</keyword>
<dbReference type="PANTHER" id="PTHR33751">
    <property type="entry name" value="CBB3-TYPE CYTOCHROME C OXIDASE SUBUNIT FIXP"/>
    <property type="match status" value="1"/>
</dbReference>
<feature type="chain" id="PRO_5026769279" evidence="10">
    <location>
        <begin position="21"/>
        <end position="205"/>
    </location>
</feature>
<feature type="binding site" description="axial binding residue" evidence="9">
    <location>
        <position position="47"/>
    </location>
    <ligand>
        <name>heme c</name>
        <dbReference type="ChEBI" id="CHEBI:61717"/>
        <label>1</label>
    </ligand>
    <ligandPart>
        <name>Fe</name>
        <dbReference type="ChEBI" id="CHEBI:18248"/>
    </ligandPart>
</feature>
<evidence type="ECO:0000256" key="1">
    <source>
        <dbReference type="ARBA" id="ARBA00004418"/>
    </source>
</evidence>
<dbReference type="GO" id="GO:0042597">
    <property type="term" value="C:periplasmic space"/>
    <property type="evidence" value="ECO:0007669"/>
    <property type="project" value="UniProtKB-SubCell"/>
</dbReference>
<feature type="binding site" description="covalent" evidence="8">
    <location>
        <position position="139"/>
    </location>
    <ligand>
        <name>heme c</name>
        <dbReference type="ChEBI" id="CHEBI:61717"/>
        <label>2</label>
    </ligand>
</feature>
<dbReference type="InterPro" id="IPR009056">
    <property type="entry name" value="Cyt_c-like_dom"/>
</dbReference>
<feature type="domain" description="Cytochrome c" evidence="11">
    <location>
        <begin position="118"/>
        <end position="205"/>
    </location>
</feature>
<dbReference type="InterPro" id="IPR036909">
    <property type="entry name" value="Cyt_c-like_dom_sf"/>
</dbReference>
<accession>A0A6M4GNU5</accession>
<dbReference type="KEGG" id="uru:DSM104443_00034"/>
<dbReference type="EMBL" id="CP053069">
    <property type="protein sequence ID" value="QJR08999.1"/>
    <property type="molecule type" value="Genomic_DNA"/>
</dbReference>
<dbReference type="GO" id="GO:0005506">
    <property type="term" value="F:iron ion binding"/>
    <property type="evidence" value="ECO:0007669"/>
    <property type="project" value="InterPro"/>
</dbReference>
<keyword evidence="13" id="KW-1185">Reference proteome</keyword>
<dbReference type="SUPFAM" id="SSF46626">
    <property type="entry name" value="Cytochrome c"/>
    <property type="match status" value="2"/>
</dbReference>
<evidence type="ECO:0000256" key="6">
    <source>
        <dbReference type="ARBA" id="ARBA00022982"/>
    </source>
</evidence>
<dbReference type="AlphaFoldDB" id="A0A6M4GNU5"/>
<evidence type="ECO:0000256" key="9">
    <source>
        <dbReference type="PIRSR" id="PIRSR000005-2"/>
    </source>
</evidence>
<evidence type="ECO:0000256" key="8">
    <source>
        <dbReference type="PIRSR" id="PIRSR000005-1"/>
    </source>
</evidence>
<dbReference type="Gene3D" id="1.10.760.10">
    <property type="entry name" value="Cytochrome c-like domain"/>
    <property type="match status" value="2"/>
</dbReference>
<comment type="subcellular location">
    <subcellularLocation>
        <location evidence="1">Periplasm</location>
    </subcellularLocation>
</comment>
<keyword evidence="3 8" id="KW-0349">Heme</keyword>
<keyword evidence="10" id="KW-0732">Signal</keyword>
<comment type="PTM">
    <text evidence="8">Binds 2 heme c groups covalently per subunit.</text>
</comment>
<dbReference type="InterPro" id="IPR050597">
    <property type="entry name" value="Cytochrome_c_Oxidase_Subunit"/>
</dbReference>
<evidence type="ECO:0000259" key="11">
    <source>
        <dbReference type="PROSITE" id="PS51007"/>
    </source>
</evidence>
<dbReference type="PANTHER" id="PTHR33751:SF9">
    <property type="entry name" value="CYTOCHROME C4"/>
    <property type="match status" value="1"/>
</dbReference>
<keyword evidence="5" id="KW-0574">Periplasm</keyword>
<evidence type="ECO:0000256" key="4">
    <source>
        <dbReference type="ARBA" id="ARBA00022723"/>
    </source>
</evidence>
<dbReference type="GO" id="GO:0020037">
    <property type="term" value="F:heme binding"/>
    <property type="evidence" value="ECO:0007669"/>
    <property type="project" value="InterPro"/>
</dbReference>
<feature type="binding site" description="covalent" evidence="8">
    <location>
        <position position="46"/>
    </location>
    <ligand>
        <name>heme c</name>
        <dbReference type="ChEBI" id="CHEBI:61717"/>
        <label>1</label>
    </ligand>
</feature>
<gene>
    <name evidence="12" type="primary">cc4</name>
    <name evidence="12" type="ORF">DSM104443_00034</name>
</gene>
<dbReference type="InterPro" id="IPR024167">
    <property type="entry name" value="Cytochrome_c4-like"/>
</dbReference>
<evidence type="ECO:0000256" key="10">
    <source>
        <dbReference type="SAM" id="SignalP"/>
    </source>
</evidence>
<proteinExistence type="predicted"/>
<dbReference type="PIRSF" id="PIRSF000005">
    <property type="entry name" value="Cytochrome_c4"/>
    <property type="match status" value="1"/>
</dbReference>
<organism evidence="12 13">
    <name type="scientific">Usitatibacter rugosus</name>
    <dbReference type="NCBI Taxonomy" id="2732067"/>
    <lineage>
        <taxon>Bacteria</taxon>
        <taxon>Pseudomonadati</taxon>
        <taxon>Pseudomonadota</taxon>
        <taxon>Betaproteobacteria</taxon>
        <taxon>Nitrosomonadales</taxon>
        <taxon>Usitatibacteraceae</taxon>
        <taxon>Usitatibacter</taxon>
    </lineage>
</organism>
<evidence type="ECO:0000313" key="13">
    <source>
        <dbReference type="Proteomes" id="UP000501534"/>
    </source>
</evidence>
<feature type="binding site" description="axial binding residue" evidence="9">
    <location>
        <position position="143"/>
    </location>
    <ligand>
        <name>heme c</name>
        <dbReference type="ChEBI" id="CHEBI:61717"/>
        <label>2</label>
    </ligand>
    <ligandPart>
        <name>Fe</name>
        <dbReference type="ChEBI" id="CHEBI:18248"/>
    </ligandPart>
</feature>
<evidence type="ECO:0000256" key="2">
    <source>
        <dbReference type="ARBA" id="ARBA00022448"/>
    </source>
</evidence>
<dbReference type="PROSITE" id="PS51007">
    <property type="entry name" value="CYTC"/>
    <property type="match status" value="2"/>
</dbReference>
<protein>
    <submittedName>
        <fullName evidence="12">Cytochrome c4</fullName>
    </submittedName>
</protein>
<name>A0A6M4GNU5_9PROT</name>